<dbReference type="InterPro" id="IPR000219">
    <property type="entry name" value="DH_dom"/>
</dbReference>
<feature type="compositionally biased region" description="Low complexity" evidence="8">
    <location>
        <begin position="433"/>
        <end position="442"/>
    </location>
</feature>
<dbReference type="SMART" id="SM00325">
    <property type="entry name" value="RhoGEF"/>
    <property type="match status" value="1"/>
</dbReference>
<feature type="compositionally biased region" description="Polar residues" evidence="8">
    <location>
        <begin position="1647"/>
        <end position="1670"/>
    </location>
</feature>
<feature type="region of interest" description="Disordered" evidence="8">
    <location>
        <begin position="1695"/>
        <end position="1734"/>
    </location>
</feature>
<dbReference type="Pfam" id="PF03114">
    <property type="entry name" value="BAR"/>
    <property type="match status" value="1"/>
</dbReference>
<evidence type="ECO:0000256" key="4">
    <source>
        <dbReference type="ARBA" id="ARBA00022658"/>
    </source>
</evidence>
<keyword evidence="4" id="KW-0344">Guanine-nucleotide releasing factor</keyword>
<feature type="compositionally biased region" description="Polar residues" evidence="8">
    <location>
        <begin position="981"/>
        <end position="995"/>
    </location>
</feature>
<feature type="compositionally biased region" description="Polar residues" evidence="8">
    <location>
        <begin position="395"/>
        <end position="414"/>
    </location>
</feature>
<feature type="region of interest" description="Disordered" evidence="8">
    <location>
        <begin position="1141"/>
        <end position="1161"/>
    </location>
</feature>
<proteinExistence type="predicted"/>
<reference evidence="10 11" key="1">
    <citation type="journal article" date="2023" name="IMA Fungus">
        <title>Comparative genomic study of the Penicillium genus elucidates a diverse pangenome and 15 lateral gene transfer events.</title>
        <authorList>
            <person name="Petersen C."/>
            <person name="Sorensen T."/>
            <person name="Nielsen M.R."/>
            <person name="Sondergaard T.E."/>
            <person name="Sorensen J.L."/>
            <person name="Fitzpatrick D.A."/>
            <person name="Frisvad J.C."/>
            <person name="Nielsen K.L."/>
        </authorList>
    </citation>
    <scope>NUCLEOTIDE SEQUENCE [LARGE SCALE GENOMIC DNA]</scope>
    <source>
        <strain evidence="10 11">IBT 35679</strain>
    </source>
</reference>
<evidence type="ECO:0000259" key="9">
    <source>
        <dbReference type="PROSITE" id="PS50010"/>
    </source>
</evidence>
<dbReference type="CDD" id="cd00160">
    <property type="entry name" value="RhoGEF"/>
    <property type="match status" value="1"/>
</dbReference>
<protein>
    <recommendedName>
        <fullName evidence="3">Dynamin-binding protein</fullName>
    </recommendedName>
    <alternativeName>
        <fullName evidence="6">Scaffold protein Tuba</fullName>
    </alternativeName>
</protein>
<comment type="subcellular location">
    <subcellularLocation>
        <location evidence="1">Cell junction</location>
    </subcellularLocation>
    <subcellularLocation>
        <location evidence="2">Golgi apparatus</location>
        <location evidence="2">Golgi stack</location>
    </subcellularLocation>
</comment>
<accession>A0AAD6D3W2</accession>
<dbReference type="FunFam" id="1.20.900.10:FF:000053">
    <property type="entry name" value="Rho guanyl nucleotide exchange factor, putative"/>
    <property type="match status" value="1"/>
</dbReference>
<dbReference type="InterPro" id="IPR001331">
    <property type="entry name" value="GDS_CDC24_CS"/>
</dbReference>
<name>A0AAD6D3W2_9EURO</name>
<feature type="region of interest" description="Disordered" evidence="8">
    <location>
        <begin position="980"/>
        <end position="1063"/>
    </location>
</feature>
<dbReference type="Pfam" id="PF00621">
    <property type="entry name" value="RhoGEF"/>
    <property type="match status" value="1"/>
</dbReference>
<feature type="compositionally biased region" description="Basic and acidic residues" evidence="8">
    <location>
        <begin position="454"/>
        <end position="463"/>
    </location>
</feature>
<feature type="compositionally biased region" description="Basic and acidic residues" evidence="8">
    <location>
        <begin position="1015"/>
        <end position="1024"/>
    </location>
</feature>
<evidence type="ECO:0000256" key="1">
    <source>
        <dbReference type="ARBA" id="ARBA00004282"/>
    </source>
</evidence>
<feature type="compositionally biased region" description="Basic and acidic residues" evidence="8">
    <location>
        <begin position="1044"/>
        <end position="1057"/>
    </location>
</feature>
<evidence type="ECO:0000256" key="7">
    <source>
        <dbReference type="SAM" id="Coils"/>
    </source>
</evidence>
<evidence type="ECO:0000256" key="3">
    <source>
        <dbReference type="ARBA" id="ARBA00018186"/>
    </source>
</evidence>
<feature type="domain" description="DH" evidence="9">
    <location>
        <begin position="1061"/>
        <end position="1283"/>
    </location>
</feature>
<feature type="compositionally biased region" description="Polar residues" evidence="8">
    <location>
        <begin position="568"/>
        <end position="583"/>
    </location>
</feature>
<feature type="region of interest" description="Disordered" evidence="8">
    <location>
        <begin position="650"/>
        <end position="783"/>
    </location>
</feature>
<feature type="region of interest" description="Disordered" evidence="8">
    <location>
        <begin position="1"/>
        <end position="178"/>
    </location>
</feature>
<feature type="region of interest" description="Disordered" evidence="8">
    <location>
        <begin position="835"/>
        <end position="862"/>
    </location>
</feature>
<feature type="compositionally biased region" description="Polar residues" evidence="8">
    <location>
        <begin position="45"/>
        <end position="63"/>
    </location>
</feature>
<feature type="compositionally biased region" description="Polar residues" evidence="8">
    <location>
        <begin position="1028"/>
        <end position="1037"/>
    </location>
</feature>
<dbReference type="GO" id="GO:0031991">
    <property type="term" value="P:regulation of actomyosin contractile ring contraction"/>
    <property type="evidence" value="ECO:0007669"/>
    <property type="project" value="TreeGrafter"/>
</dbReference>
<feature type="coiled-coil region" evidence="7">
    <location>
        <begin position="1181"/>
        <end position="1208"/>
    </location>
</feature>
<dbReference type="GO" id="GO:0005795">
    <property type="term" value="C:Golgi stack"/>
    <property type="evidence" value="ECO:0007669"/>
    <property type="project" value="UniProtKB-SubCell"/>
</dbReference>
<dbReference type="PANTHER" id="PTHR22834">
    <property type="entry name" value="NUCLEAR FUSION PROTEIN FUS2"/>
    <property type="match status" value="1"/>
</dbReference>
<keyword evidence="5" id="KW-0965">Cell junction</keyword>
<dbReference type="SUPFAM" id="SSF48065">
    <property type="entry name" value="DBL homology domain (DH-domain)"/>
    <property type="match status" value="1"/>
</dbReference>
<dbReference type="Proteomes" id="UP001220324">
    <property type="component" value="Unassembled WGS sequence"/>
</dbReference>
<dbReference type="GO" id="GO:0035556">
    <property type="term" value="P:intracellular signal transduction"/>
    <property type="evidence" value="ECO:0007669"/>
    <property type="project" value="InterPro"/>
</dbReference>
<feature type="compositionally biased region" description="Polar residues" evidence="8">
    <location>
        <begin position="1"/>
        <end position="34"/>
    </location>
</feature>
<dbReference type="EMBL" id="JAQIZZ010000002">
    <property type="protein sequence ID" value="KAJ5553080.1"/>
    <property type="molecule type" value="Genomic_DNA"/>
</dbReference>
<feature type="compositionally biased region" description="Basic and acidic residues" evidence="8">
    <location>
        <begin position="87"/>
        <end position="99"/>
    </location>
</feature>
<dbReference type="FunFam" id="1.20.1270.60:FF:000083">
    <property type="entry name" value="Rho guanyl nucleotide exchange factor, putative"/>
    <property type="match status" value="1"/>
</dbReference>
<feature type="compositionally biased region" description="Polar residues" evidence="8">
    <location>
        <begin position="166"/>
        <end position="178"/>
    </location>
</feature>
<feature type="compositionally biased region" description="Low complexity" evidence="8">
    <location>
        <begin position="713"/>
        <end position="723"/>
    </location>
</feature>
<keyword evidence="11" id="KW-1185">Reference proteome</keyword>
<evidence type="ECO:0000313" key="11">
    <source>
        <dbReference type="Proteomes" id="UP001220324"/>
    </source>
</evidence>
<dbReference type="InterPro" id="IPR004148">
    <property type="entry name" value="BAR_dom"/>
</dbReference>
<feature type="compositionally biased region" description="Polar residues" evidence="8">
    <location>
        <begin position="240"/>
        <end position="262"/>
    </location>
</feature>
<dbReference type="SUPFAM" id="SSF103657">
    <property type="entry name" value="BAR/IMD domain-like"/>
    <property type="match status" value="1"/>
</dbReference>
<feature type="compositionally biased region" description="Low complexity" evidence="8">
    <location>
        <begin position="1574"/>
        <end position="1594"/>
    </location>
</feature>
<feature type="compositionally biased region" description="Acidic residues" evidence="8">
    <location>
        <begin position="658"/>
        <end position="671"/>
    </location>
</feature>
<feature type="compositionally biased region" description="Low complexity" evidence="8">
    <location>
        <begin position="848"/>
        <end position="859"/>
    </location>
</feature>
<dbReference type="GO" id="GO:0032955">
    <property type="term" value="P:regulation of division septum assembly"/>
    <property type="evidence" value="ECO:0007669"/>
    <property type="project" value="TreeGrafter"/>
</dbReference>
<dbReference type="Gene3D" id="1.20.900.10">
    <property type="entry name" value="Dbl homology (DH) domain"/>
    <property type="match status" value="1"/>
</dbReference>
<dbReference type="InterPro" id="IPR035899">
    <property type="entry name" value="DBL_dom_sf"/>
</dbReference>
<feature type="compositionally biased region" description="Low complexity" evidence="8">
    <location>
        <begin position="1620"/>
        <end position="1629"/>
    </location>
</feature>
<dbReference type="CDD" id="cd07589">
    <property type="entry name" value="BAR_DNMBP"/>
    <property type="match status" value="1"/>
</dbReference>
<dbReference type="GO" id="GO:0005085">
    <property type="term" value="F:guanyl-nucleotide exchange factor activity"/>
    <property type="evidence" value="ECO:0007669"/>
    <property type="project" value="UniProtKB-KW"/>
</dbReference>
<dbReference type="PROSITE" id="PS50010">
    <property type="entry name" value="DH_2"/>
    <property type="match status" value="1"/>
</dbReference>
<evidence type="ECO:0000313" key="10">
    <source>
        <dbReference type="EMBL" id="KAJ5553080.1"/>
    </source>
</evidence>
<evidence type="ECO:0000256" key="2">
    <source>
        <dbReference type="ARBA" id="ARBA00004348"/>
    </source>
</evidence>
<dbReference type="InterPro" id="IPR051492">
    <property type="entry name" value="Dynamin-Rho_GEF"/>
</dbReference>
<feature type="region of interest" description="Disordered" evidence="8">
    <location>
        <begin position="568"/>
        <end position="636"/>
    </location>
</feature>
<evidence type="ECO:0000256" key="6">
    <source>
        <dbReference type="ARBA" id="ARBA00032587"/>
    </source>
</evidence>
<evidence type="ECO:0000256" key="8">
    <source>
        <dbReference type="SAM" id="MobiDB-lite"/>
    </source>
</evidence>
<feature type="compositionally biased region" description="Basic and acidic residues" evidence="8">
    <location>
        <begin position="1722"/>
        <end position="1734"/>
    </location>
</feature>
<sequence length="1808" mass="198699">MSGSGVEQASGTRNSQPPFGRQSSAPSYTQSVNDAFSPFEVSPITPFSPSSTLAHTTYPSSRRSGFESIDSISISANHLHSGGQPEETGRDSPDPDDYYRQSPSLSAPLKAGVGNVTGARDGMVSGPSPNERVSALPANVLESSRTRRPILRSVSDSPTLGEGPANVSSAATSINPRQPSFRDLINRFNNTSDSVLPLPSTSRSTSRAASPTGSEHGSERSSLSRRRQLRESLPPILDVSSPTVQTESPTSLPQTQGPSKPLTTVPPPLYQRIPESHPRRPLFGELLTLDTQLTTLGLGIPAHLRRRGSDGSIPSPNPAFLDLANPSSIRTPLTPTAWYLGQANSLEAVQSSGRTNLSHRRSRSDFSHRYEGRWFRLVCHDSAWPPGHGRWPNPSFGSGSEQAPTSLRLCSTPQKSPPLRSSRPRQTISNAGSSSSRSPRSPEIGKRLSSLQKVADRGAERNNPRSRQRQLPELGNVDFETRRQRIQQAFNRSVQENERKEEEEAELRRRTRVVVVPESPEDEQTTPSAATSNHPLPIGMTTTITESIEAPVDDVEPRTVPQLYLNTSVPVSENNAPHTTMDSPTLGLPDGSQRELLNNGAPGLRVPDAPDSASSDDTHFDPEPQTHLIPRKPSAAQTHRTLLNHIMQIRESSSSSESCDEPECSMSENDDKESIKIMLPGPSFFRSSSTLDHQDARKAQPLQQSKAVDPSDPRWSMSSWSSSVHNQESTCDEHCEEDSGEDSVLQGPNPGIEEPPAEPCSAASTRPASFADDEHEDGPFQDLGLMGPDTLQTSQLPASNLFSTPPILVKRGKWDSRRVTQLYLEELARGRAPDHGLPAARVSPGLPPARASPALSAARQTPAPPLREYTVGLQENKSQDIRVPAMRIDAPADDLADEPVVVPRFQDPSVMSNRHSNAASLVGPGDWEDASPSVMDWMQMAAEDDQVTPANDRPEFMNDGLGLTNTELPVEPQASLGPSAAFQSIHSQPQPSHNHQIPPIHLPAVSHSAGSSEDSSLRRIEPIHSDQAAGSSVTSLAPSAENPVRMDSRKSPSPEQRRLKKRRNVIKELVDTEHTFGRDMKVVDDIYKGTSGSCLDLSPEDVKILFGNSNDIVQFSQSFQDALKQAARSIYIMPKSQRWSSKRNADRPASQAVEEESADAGFSDLEKDRATNIGQAFVTNMAQMERVYSEYLKNYDAANKKLQILQGNPKVDIWLRECRDWAADLTTAWDLDSLLVKPVQRILKYPLLLNELLAATPTDHPDHAQLLNARTEVTNVSIRINDMKKRVDVVGQVVGRKRNQSDVRAGLSKAFGRRTEKFRQQVGMSDLVEDKEYDALSHSFGDGFFQLQVVMRDVEMYTQETTRAMDQLNDFVLAIESMINVSPSHYTELEVKWRLFKNSIREIITVDLPEHLAVVRKSVIQPMVTLLKIHEGPQRVMKKRDKRLIDYGRYKALVDRGDKPDKKTTEQGEQYTALNETLKEELPRLYALTAKLMEACLKNFVQIQTTWWGIMQKKVGAHVDAFPDAFEKLISDWSSDYSLAEAQVLSLGICNGALLADTVNLVNFNTPSVGVGGMASPRRPSMSSTRRTSTANSSTHRRSIIEDSPKISQDFGGVSQLFQSPRIESSSSISRHRADSTFSSRPIPESPDTSRSLQQVTHSSSAAGDSQHSAGTEAFPSLPRLSIDGPLLAEILRATSGGNDPSVAPARTSGLFSSAMPMSDNPNEHEPPQDPEVHAPKEPAVLFLAASLYEFNIDRARREAGYPYLTYVAGEIFDVFGEKGELWLARNQDDSTSQVGWIWMKHFAKLSS</sequence>
<feature type="region of interest" description="Disordered" evidence="8">
    <location>
        <begin position="192"/>
        <end position="269"/>
    </location>
</feature>
<keyword evidence="7" id="KW-0175">Coiled coil</keyword>
<feature type="compositionally biased region" description="Low complexity" evidence="8">
    <location>
        <begin position="196"/>
        <end position="212"/>
    </location>
</feature>
<feature type="region of interest" description="Disordered" evidence="8">
    <location>
        <begin position="1569"/>
        <end position="1679"/>
    </location>
</feature>
<feature type="compositionally biased region" description="Polar residues" evidence="8">
    <location>
        <begin position="525"/>
        <end position="538"/>
    </location>
</feature>
<gene>
    <name evidence="10" type="ORF">N7494_002458</name>
</gene>
<dbReference type="Gene3D" id="1.20.1270.60">
    <property type="entry name" value="Arfaptin homology (AH) domain/BAR domain"/>
    <property type="match status" value="1"/>
</dbReference>
<evidence type="ECO:0000256" key="5">
    <source>
        <dbReference type="ARBA" id="ARBA00022949"/>
    </source>
</evidence>
<dbReference type="PROSITE" id="PS00741">
    <property type="entry name" value="DH_1"/>
    <property type="match status" value="1"/>
</dbReference>
<organism evidence="10 11">
    <name type="scientific">Penicillium frequentans</name>
    <dbReference type="NCBI Taxonomy" id="3151616"/>
    <lineage>
        <taxon>Eukaryota</taxon>
        <taxon>Fungi</taxon>
        <taxon>Dikarya</taxon>
        <taxon>Ascomycota</taxon>
        <taxon>Pezizomycotina</taxon>
        <taxon>Eurotiomycetes</taxon>
        <taxon>Eurotiomycetidae</taxon>
        <taxon>Eurotiales</taxon>
        <taxon>Aspergillaceae</taxon>
        <taxon>Penicillium</taxon>
    </lineage>
</organism>
<dbReference type="PANTHER" id="PTHR22834:SF20">
    <property type="entry name" value="SH3 DOMAIN-CONTAINING PROTEIN"/>
    <property type="match status" value="1"/>
</dbReference>
<dbReference type="InterPro" id="IPR027267">
    <property type="entry name" value="AH/BAR_dom_sf"/>
</dbReference>
<feature type="region of interest" description="Disordered" evidence="8">
    <location>
        <begin position="390"/>
        <end position="538"/>
    </location>
</feature>
<feature type="compositionally biased region" description="Basic and acidic residues" evidence="8">
    <location>
        <begin position="495"/>
        <end position="508"/>
    </location>
</feature>
<comment type="caution">
    <text evidence="10">The sequence shown here is derived from an EMBL/GenBank/DDBJ whole genome shotgun (WGS) entry which is preliminary data.</text>
</comment>